<dbReference type="PRINTS" id="PR00599">
    <property type="entry name" value="MAPEPTIDASE"/>
</dbReference>
<dbReference type="EMBL" id="CAXAMM010003806">
    <property type="protein sequence ID" value="CAK9001358.1"/>
    <property type="molecule type" value="Genomic_DNA"/>
</dbReference>
<dbReference type="InterPro" id="IPR050247">
    <property type="entry name" value="Met_Aminopeptidase_Type2"/>
</dbReference>
<evidence type="ECO:0000256" key="5">
    <source>
        <dbReference type="ARBA" id="ARBA00022670"/>
    </source>
</evidence>
<comment type="catalytic activity">
    <reaction evidence="1 8 9">
        <text>Release of N-terminal amino acids, preferentially methionine, from peptides and arylamides.</text>
        <dbReference type="EC" id="3.4.11.18"/>
    </reaction>
</comment>
<keyword evidence="6 8" id="KW-0479">Metal-binding</keyword>
<dbReference type="InterPro" id="IPR036390">
    <property type="entry name" value="WH_DNA-bd_sf"/>
</dbReference>
<dbReference type="Pfam" id="PF00557">
    <property type="entry name" value="Peptidase_M24"/>
    <property type="match status" value="1"/>
</dbReference>
<feature type="binding site" evidence="8">
    <location>
        <position position="293"/>
    </location>
    <ligand>
        <name>a divalent metal cation</name>
        <dbReference type="ChEBI" id="CHEBI:60240"/>
        <label>1</label>
    </ligand>
</feature>
<feature type="binding site" evidence="8">
    <location>
        <position position="503"/>
    </location>
    <ligand>
        <name>a divalent metal cation</name>
        <dbReference type="ChEBI" id="CHEBI:60240"/>
        <label>1</label>
    </ligand>
</feature>
<comment type="cofactor">
    <cofactor evidence="8">
        <name>Co(2+)</name>
        <dbReference type="ChEBI" id="CHEBI:48828"/>
    </cofactor>
    <cofactor evidence="8">
        <name>Zn(2+)</name>
        <dbReference type="ChEBI" id="CHEBI:29105"/>
    </cofactor>
    <cofactor evidence="8">
        <name>Mn(2+)</name>
        <dbReference type="ChEBI" id="CHEBI:29035"/>
    </cofactor>
    <cofactor evidence="8">
        <name>Fe(2+)</name>
        <dbReference type="ChEBI" id="CHEBI:29033"/>
    </cofactor>
    <text evidence="8">Binds 2 divalent metal cations per subunit. Has a high-affinity and a low affinity metal-binding site. The true nature of the physiological cofactor is under debate. The enzyme is active with cobalt, zinc, manganese or divalent iron ions. Most likely, methionine aminopeptidases function as mononuclear Fe(2+)-metalloproteases under physiological conditions, and the catalytically relevant metal-binding site has been assigned to the histidine-containing high-affinity site.</text>
</comment>
<comment type="cofactor">
    <cofactor evidence="3">
        <name>Fe(2+)</name>
        <dbReference type="ChEBI" id="CHEBI:29033"/>
    </cofactor>
</comment>
<dbReference type="PANTHER" id="PTHR45777">
    <property type="entry name" value="METHIONINE AMINOPEPTIDASE 2"/>
    <property type="match status" value="1"/>
</dbReference>
<feature type="compositionally biased region" description="Basic residues" evidence="10">
    <location>
        <begin position="83"/>
        <end position="100"/>
    </location>
</feature>
<dbReference type="InterPro" id="IPR036005">
    <property type="entry name" value="Creatinase/aminopeptidase-like"/>
</dbReference>
<evidence type="ECO:0000313" key="13">
    <source>
        <dbReference type="Proteomes" id="UP001642464"/>
    </source>
</evidence>
<evidence type="ECO:0000256" key="9">
    <source>
        <dbReference type="RuleBase" id="RU003653"/>
    </source>
</evidence>
<feature type="compositionally biased region" description="Basic and acidic residues" evidence="10">
    <location>
        <begin position="29"/>
        <end position="42"/>
    </location>
</feature>
<feature type="binding site" evidence="8">
    <location>
        <position position="395"/>
    </location>
    <ligand>
        <name>a divalent metal cation</name>
        <dbReference type="ChEBI" id="CHEBI:60240"/>
        <label>2</label>
        <note>catalytic</note>
    </ligand>
</feature>
<proteinExistence type="inferred from homology"/>
<evidence type="ECO:0000256" key="6">
    <source>
        <dbReference type="ARBA" id="ARBA00022723"/>
    </source>
</evidence>
<feature type="binding site" evidence="8">
    <location>
        <position position="503"/>
    </location>
    <ligand>
        <name>a divalent metal cation</name>
        <dbReference type="ChEBI" id="CHEBI:60240"/>
        <label>2</label>
        <note>catalytic</note>
    </ligand>
</feature>
<keyword evidence="4 8" id="KW-0031">Aminopeptidase</keyword>
<feature type="binding site" evidence="8">
    <location>
        <position position="293"/>
    </location>
    <ligand>
        <name>a divalent metal cation</name>
        <dbReference type="ChEBI" id="CHEBI:60240"/>
        <label>2</label>
        <note>catalytic</note>
    </ligand>
</feature>
<accession>A0ABP0IJ41</accession>
<feature type="binding site" evidence="8">
    <location>
        <position position="262"/>
    </location>
    <ligand>
        <name>substrate</name>
    </ligand>
</feature>
<keyword evidence="13" id="KW-1185">Reference proteome</keyword>
<dbReference type="Proteomes" id="UP001642464">
    <property type="component" value="Unassembled WGS sequence"/>
</dbReference>
<dbReference type="PANTHER" id="PTHR45777:SF2">
    <property type="entry name" value="METHIONINE AMINOPEPTIDASE 2"/>
    <property type="match status" value="1"/>
</dbReference>
<comment type="similarity">
    <text evidence="8">Belongs to the peptidase M24A family. Methionine aminopeptidase eukaryotic type 2 subfamily.</text>
</comment>
<keyword evidence="7 8" id="KW-0378">Hydrolase</keyword>
<organism evidence="12 13">
    <name type="scientific">Durusdinium trenchii</name>
    <dbReference type="NCBI Taxonomy" id="1381693"/>
    <lineage>
        <taxon>Eukaryota</taxon>
        <taxon>Sar</taxon>
        <taxon>Alveolata</taxon>
        <taxon>Dinophyceae</taxon>
        <taxon>Suessiales</taxon>
        <taxon>Symbiodiniaceae</taxon>
        <taxon>Durusdinium</taxon>
    </lineage>
</organism>
<feature type="compositionally biased region" description="Low complexity" evidence="10">
    <location>
        <begin position="62"/>
        <end position="75"/>
    </location>
</feature>
<gene>
    <name evidence="12" type="ORF">SCF082_LOCUS6888</name>
</gene>
<dbReference type="EC" id="3.4.11.18" evidence="8"/>
<comment type="subcellular location">
    <subcellularLocation>
        <location evidence="8">Cytoplasm</location>
    </subcellularLocation>
</comment>
<evidence type="ECO:0000256" key="1">
    <source>
        <dbReference type="ARBA" id="ARBA00000294"/>
    </source>
</evidence>
<evidence type="ECO:0000256" key="3">
    <source>
        <dbReference type="ARBA" id="ARBA00001954"/>
    </source>
</evidence>
<dbReference type="HAMAP" id="MF_03175">
    <property type="entry name" value="MetAP_2_euk"/>
    <property type="match status" value="1"/>
</dbReference>
<feature type="binding site" evidence="8">
    <location>
        <position position="282"/>
    </location>
    <ligand>
        <name>a divalent metal cation</name>
        <dbReference type="ChEBI" id="CHEBI:60240"/>
        <label>1</label>
    </ligand>
</feature>
<evidence type="ECO:0000256" key="4">
    <source>
        <dbReference type="ARBA" id="ARBA00022438"/>
    </source>
</evidence>
<name>A0ABP0IJ41_9DINO</name>
<dbReference type="InterPro" id="IPR002468">
    <property type="entry name" value="Pept_M24A_MAP2"/>
</dbReference>
<feature type="domain" description="Peptidase M24" evidence="11">
    <location>
        <begin position="199"/>
        <end position="403"/>
    </location>
</feature>
<keyword evidence="5 8" id="KW-0645">Protease</keyword>
<dbReference type="InterPro" id="IPR001714">
    <property type="entry name" value="Pept_M24_MAP"/>
</dbReference>
<feature type="binding site" evidence="8">
    <location>
        <position position="362"/>
    </location>
    <ligand>
        <name>a divalent metal cation</name>
        <dbReference type="ChEBI" id="CHEBI:60240"/>
        <label>2</label>
        <note>catalytic</note>
    </ligand>
</feature>
<evidence type="ECO:0000256" key="10">
    <source>
        <dbReference type="SAM" id="MobiDB-lite"/>
    </source>
</evidence>
<feature type="binding site" evidence="8">
    <location>
        <position position="370"/>
    </location>
    <ligand>
        <name>substrate</name>
    </ligand>
</feature>
<dbReference type="Gene3D" id="3.90.230.10">
    <property type="entry name" value="Creatinase/methionine aminopeptidase superfamily"/>
    <property type="match status" value="1"/>
</dbReference>
<dbReference type="SUPFAM" id="SSF46785">
    <property type="entry name" value="Winged helix' DNA-binding domain"/>
    <property type="match status" value="1"/>
</dbReference>
<feature type="region of interest" description="Disordered" evidence="10">
    <location>
        <begin position="1"/>
        <end position="120"/>
    </location>
</feature>
<feature type="compositionally biased region" description="Low complexity" evidence="10">
    <location>
        <begin position="1"/>
        <end position="13"/>
    </location>
</feature>
<dbReference type="InterPro" id="IPR000994">
    <property type="entry name" value="Pept_M24"/>
</dbReference>
<dbReference type="CDD" id="cd01088">
    <property type="entry name" value="MetAP2"/>
    <property type="match status" value="1"/>
</dbReference>
<evidence type="ECO:0000313" key="12">
    <source>
        <dbReference type="EMBL" id="CAK9001358.1"/>
    </source>
</evidence>
<protein>
    <recommendedName>
        <fullName evidence="8">Methionine aminopeptidase 2</fullName>
        <shortName evidence="8">MAP 2</shortName>
        <shortName evidence="8">MetAP 2</shortName>
        <ecNumber evidence="8">3.4.11.18</ecNumber>
    </recommendedName>
    <alternativeName>
        <fullName evidence="8">Peptidase M</fullName>
    </alternativeName>
</protein>
<comment type="caution">
    <text evidence="12">The sequence shown here is derived from an EMBL/GenBank/DDBJ whole genome shotgun (WGS) entry which is preliminary data.</text>
</comment>
<dbReference type="InterPro" id="IPR036388">
    <property type="entry name" value="WH-like_DNA-bd_sf"/>
</dbReference>
<comment type="function">
    <text evidence="8 9">Cotranslationally removes the N-terminal methionine from nascent proteins. The N-terminal methionine is often cleaved when the second residue in the primary sequence is small and uncharged (Met-Ala-, Cys, Gly, Pro, Ser, Thr, or Val).</text>
</comment>
<dbReference type="Gene3D" id="1.10.10.10">
    <property type="entry name" value="Winged helix-like DNA-binding domain superfamily/Winged helix DNA-binding domain"/>
    <property type="match status" value="1"/>
</dbReference>
<dbReference type="NCBIfam" id="TIGR00501">
    <property type="entry name" value="met_pdase_II"/>
    <property type="match status" value="1"/>
</dbReference>
<comment type="cofactor">
    <cofactor evidence="2">
        <name>Mn(2+)</name>
        <dbReference type="ChEBI" id="CHEBI:29035"/>
    </cofactor>
</comment>
<feature type="compositionally biased region" description="Acidic residues" evidence="10">
    <location>
        <begin position="43"/>
        <end position="61"/>
    </location>
</feature>
<evidence type="ECO:0000256" key="2">
    <source>
        <dbReference type="ARBA" id="ARBA00001936"/>
    </source>
</evidence>
<dbReference type="SUPFAM" id="SSF55920">
    <property type="entry name" value="Creatinase/aminopeptidase"/>
    <property type="match status" value="1"/>
</dbReference>
<evidence type="ECO:0000259" key="11">
    <source>
        <dbReference type="Pfam" id="PF00557"/>
    </source>
</evidence>
<evidence type="ECO:0000256" key="8">
    <source>
        <dbReference type="HAMAP-Rule" id="MF_03175"/>
    </source>
</evidence>
<keyword evidence="8" id="KW-0963">Cytoplasm</keyword>
<dbReference type="GO" id="GO:0004177">
    <property type="term" value="F:aminopeptidase activity"/>
    <property type="evidence" value="ECO:0007669"/>
    <property type="project" value="UniProtKB-KW"/>
</dbReference>
<reference evidence="12 13" key="1">
    <citation type="submission" date="2024-02" db="EMBL/GenBank/DDBJ databases">
        <authorList>
            <person name="Chen Y."/>
            <person name="Shah S."/>
            <person name="Dougan E. K."/>
            <person name="Thang M."/>
            <person name="Chan C."/>
        </authorList>
    </citation>
    <scope>NUCLEOTIDE SEQUENCE [LARGE SCALE GENOMIC DNA]</scope>
</reference>
<evidence type="ECO:0000256" key="7">
    <source>
        <dbReference type="ARBA" id="ARBA00022801"/>
    </source>
</evidence>
<sequence>MAPEAVTTPLALPLVPPPSRARALQPEVPSKEVEGDDARPDPAPDELEEGGEGEGEAEAEAADNAADAGEGLGADTVDASAEKKKKKKKKKKMRGGKKKNKGDASGPPLQVKEDSGIDLTTDNRVPLGRGLNPDFRCDAFCAKYGQTWPPSKPVDTLFPPDHPGPVGEIQEHPGDFNRHRITSEELRNREVLSKELYRNLRLASECHRQVRQWTQTWVRPGIRLTDMCELIENKNRELVRENGLEAGIGFPTGCSLDHVAAHYTPNTGDETRLGEDSVMKIDFGTQIDGRIIDCAWTVAFNPHYDPLIEATREATNAGIKAAGIDVRLCDIGEVIQEVIESYEVELDGKTHQVVPIRNLQGHSIVYRRIHGTKAIPIVKGGETTRMEENEIYALETFASVRGRGFVLEDGECSHYMINPDAPHVPLRMTQSKKLLAHIKRTFSTLPWCRRWLDRPDGGSFTINQDQGQQVRYLGALKNLVDVGIVDAVPPLVDLKGSYTSQSEQTFVLRPTCKEILSRGEDY</sequence>